<feature type="transmembrane region" description="Helical" evidence="14">
    <location>
        <begin position="1096"/>
        <end position="1123"/>
    </location>
</feature>
<dbReference type="EMBL" id="OW240914">
    <property type="protein sequence ID" value="CAH2272541.1"/>
    <property type="molecule type" value="Genomic_DNA"/>
</dbReference>
<keyword evidence="11" id="KW-0325">Glycoprotein</keyword>
<evidence type="ECO:0000256" key="7">
    <source>
        <dbReference type="ARBA" id="ARBA00023040"/>
    </source>
</evidence>
<comment type="subcellular location">
    <subcellularLocation>
        <location evidence="1">Cell membrane</location>
        <topology evidence="1">Multi-pass membrane protein</topology>
    </subcellularLocation>
</comment>
<evidence type="ECO:0000256" key="4">
    <source>
        <dbReference type="ARBA" id="ARBA00022692"/>
    </source>
</evidence>
<keyword evidence="5" id="KW-0552">Olfaction</keyword>
<evidence type="ECO:0000256" key="1">
    <source>
        <dbReference type="ARBA" id="ARBA00004651"/>
    </source>
</evidence>
<feature type="transmembrane region" description="Helical" evidence="14">
    <location>
        <begin position="493"/>
        <end position="512"/>
    </location>
</feature>
<gene>
    <name evidence="16" type="ORF">PECUL_23A012889</name>
</gene>
<sequence>EPFPVCRECAGQMVGGKSLNMKNQTMITEVFLLGFPNLGSFRILIFSQILGFYLLTLFANILIIVLVIVSKILHSPMYFFLTQMSISDMLMTTNIVPEMLSIIYNKGNFMSLKCCIFQLYLFAVSAVSECFLLTVMSYDRYLAICFPLHYNSIMDSTLCLKLIFLSWILGLSLTLIISITIGNLQFCGPDHIDHFFCDIAPLMELSCSDTLVVQIEILLLSAPILIIPFTIVMVSYIYIVLTILKNPSITGRQKAFSTCSSHLAVVSIYYGTLICTYTVSPKGKSASFSKILCLFYTVVTPILNPIIYTLRNKDIKEQVKYDFEATDPCHVQAQSAVREVLLVSLKVLMGEMRLSPYNGFLYIAAHSLYSSYLVGVLTCYVGAMKLSSQKLAGVAASLVQIFWQPHSPLGISKRFNINNMKGHIDHFFCDVVALLELFCSETVIVQIETYLLSVPVLIIPFIIVTVSYIYIVRTIIRIPSITGRQKAFSTCSSHLAVVSIYYGTLICTYSVPPKGKSASFSKILCIFYTVVTPILNPIIYTLRNKDIKEARKRAINSVKRQSQILVSKILHSPMYFFLTQMSISDMLMTTNIVPEMLSIIYNKGNFMSLKCCIFQLYLFALYLFGVSVGFECFLLTVMSYDRYLAICFPLLYNSIMDSTLCLKLIVLCWILGLSLMLNTSITIGNLQFCGPDHIDHFFCDVAPLLELSCSNTLVVQIETLVLCVPVIIIPFTIVMVSYIYIVLTIIRIPSITGRQKAFSTCSSHLAVVSIYYGTLICTYTVPPKGKSASFSKILCLFYTVVTPILNPIIYTLRNKDIKEAVMKHYKIQDSYGTGFYTLKSERVSLRLQFSLKRSIFLLSEFYGEPIRNQGLRTSQCCTRVVSWLSTAGNHLSEEAKSLNMKNQTMITEVFLLGFPNLVSFRILIVNQILGIYLLTLLANILIIVLVIVSKILHSPMYFFLTQMSISEMLMTTNIVPEMLSIIYNEGNSMSLKCCIFQLYLFAVSECSECFLLTVMSYDRYLAICFPLHYNSIMDSTLCLKLIVLSWILGLSLTLIISITIGNLQFCGPDHIDHLFCDIAPLLELSCSDSLVVQIEILLLSAPILIIPFTFVMVSYIYIVLTILKNPSITGRQKAFSTCSSHLAVVSIYYGTLICTNTVSPKGKSASFSKILCLFYTVVTPILNPIIYTLKNKDIKEAYPIIVRGINQVKYDV</sequence>
<feature type="transmembrane region" description="Helical" evidence="14">
    <location>
        <begin position="450"/>
        <end position="472"/>
    </location>
</feature>
<evidence type="ECO:0000256" key="8">
    <source>
        <dbReference type="ARBA" id="ARBA00023136"/>
    </source>
</evidence>
<feature type="transmembrane region" description="Helical" evidence="14">
    <location>
        <begin position="217"/>
        <end position="241"/>
    </location>
</feature>
<dbReference type="Pfam" id="PF13853">
    <property type="entry name" value="7tm_4"/>
    <property type="match status" value="4"/>
</dbReference>
<dbReference type="PANTHER" id="PTHR24242:SF253">
    <property type="entry name" value="OLFACTORY RECEPTOR-RELATED"/>
    <property type="match status" value="1"/>
</dbReference>
<feature type="domain" description="G-protein coupled receptors family 1 profile" evidence="15">
    <location>
        <begin position="550"/>
        <end position="810"/>
    </location>
</feature>
<dbReference type="PANTHER" id="PTHR24242">
    <property type="entry name" value="G-PROTEIN COUPLED RECEPTOR"/>
    <property type="match status" value="1"/>
</dbReference>
<dbReference type="PRINTS" id="PR00245">
    <property type="entry name" value="OLFACTORYR"/>
</dbReference>
<dbReference type="FunFam" id="1.20.1070.10:FF:000010">
    <property type="entry name" value="Olfactory receptor"/>
    <property type="match status" value="3"/>
</dbReference>
<keyword evidence="4 13" id="KW-0812">Transmembrane</keyword>
<feature type="transmembrane region" description="Helical" evidence="14">
    <location>
        <begin position="930"/>
        <end position="949"/>
    </location>
</feature>
<feature type="domain" description="G-protein coupled receptors family 1 profile" evidence="15">
    <location>
        <begin position="59"/>
        <end position="308"/>
    </location>
</feature>
<dbReference type="GO" id="GO:0005886">
    <property type="term" value="C:plasma membrane"/>
    <property type="evidence" value="ECO:0007669"/>
    <property type="project" value="UniProtKB-SubCell"/>
</dbReference>
<keyword evidence="7 13" id="KW-0297">G-protein coupled receptor</keyword>
<dbReference type="AlphaFoldDB" id="A0AAD1RJ40"/>
<keyword evidence="2" id="KW-1003">Cell membrane</keyword>
<feature type="transmembrane region" description="Helical" evidence="14">
    <location>
        <begin position="758"/>
        <end position="781"/>
    </location>
</feature>
<feature type="transmembrane region" description="Helical" evidence="14">
    <location>
        <begin position="43"/>
        <end position="69"/>
    </location>
</feature>
<evidence type="ECO:0000313" key="17">
    <source>
        <dbReference type="Proteomes" id="UP001295444"/>
    </source>
</evidence>
<dbReference type="InterPro" id="IPR017452">
    <property type="entry name" value="GPCR_Rhodpsn_7TM"/>
</dbReference>
<feature type="transmembrane region" description="Helical" evidence="14">
    <location>
        <begin position="286"/>
        <end position="310"/>
    </location>
</feature>
<evidence type="ECO:0000256" key="9">
    <source>
        <dbReference type="ARBA" id="ARBA00023157"/>
    </source>
</evidence>
<dbReference type="GO" id="GO:0004930">
    <property type="term" value="F:G protein-coupled receptor activity"/>
    <property type="evidence" value="ECO:0007669"/>
    <property type="project" value="UniProtKB-KW"/>
</dbReference>
<feature type="transmembrane region" description="Helical" evidence="14">
    <location>
        <begin position="158"/>
        <end position="181"/>
    </location>
</feature>
<feature type="non-terminal residue" evidence="16">
    <location>
        <position position="1"/>
    </location>
</feature>
<evidence type="ECO:0000256" key="12">
    <source>
        <dbReference type="ARBA" id="ARBA00023224"/>
    </source>
</evidence>
<feature type="domain" description="G-protein coupled receptors family 1 profile" evidence="15">
    <location>
        <begin position="938"/>
        <end position="1187"/>
    </location>
</feature>
<dbReference type="InterPro" id="IPR000276">
    <property type="entry name" value="GPCR_Rhodpsn"/>
</dbReference>
<dbReference type="GO" id="GO:0004984">
    <property type="term" value="F:olfactory receptor activity"/>
    <property type="evidence" value="ECO:0007669"/>
    <property type="project" value="InterPro"/>
</dbReference>
<keyword evidence="12 13" id="KW-0807">Transducer</keyword>
<keyword evidence="17" id="KW-1185">Reference proteome</keyword>
<feature type="non-terminal residue" evidence="16">
    <location>
        <position position="1212"/>
    </location>
</feature>
<feature type="transmembrane region" description="Helical" evidence="14">
    <location>
        <begin position="719"/>
        <end position="746"/>
    </location>
</feature>
<dbReference type="InterPro" id="IPR000725">
    <property type="entry name" value="Olfact_rcpt"/>
</dbReference>
<feature type="transmembrane region" description="Helical" evidence="14">
    <location>
        <begin position="262"/>
        <end position="280"/>
    </location>
</feature>
<feature type="domain" description="G-protein coupled receptors family 1 profile" evidence="15">
    <location>
        <begin position="425"/>
        <end position="540"/>
    </location>
</feature>
<evidence type="ECO:0000256" key="5">
    <source>
        <dbReference type="ARBA" id="ARBA00022725"/>
    </source>
</evidence>
<evidence type="ECO:0000256" key="11">
    <source>
        <dbReference type="ARBA" id="ARBA00023180"/>
    </source>
</evidence>
<organism evidence="16 17">
    <name type="scientific">Pelobates cultripes</name>
    <name type="common">Western spadefoot toad</name>
    <dbReference type="NCBI Taxonomy" id="61616"/>
    <lineage>
        <taxon>Eukaryota</taxon>
        <taxon>Metazoa</taxon>
        <taxon>Chordata</taxon>
        <taxon>Craniata</taxon>
        <taxon>Vertebrata</taxon>
        <taxon>Euteleostomi</taxon>
        <taxon>Amphibia</taxon>
        <taxon>Batrachia</taxon>
        <taxon>Anura</taxon>
        <taxon>Pelobatoidea</taxon>
        <taxon>Pelobatidae</taxon>
        <taxon>Pelobates</taxon>
    </lineage>
</organism>
<keyword evidence="8 14" id="KW-0472">Membrane</keyword>
<keyword evidence="3" id="KW-0716">Sensory transduction</keyword>
<feature type="transmembrane region" description="Helical" evidence="14">
    <location>
        <begin position="1037"/>
        <end position="1060"/>
    </location>
</feature>
<dbReference type="SUPFAM" id="SSF81321">
    <property type="entry name" value="Family A G protein-coupled receptor-like"/>
    <property type="match status" value="4"/>
</dbReference>
<feature type="transmembrane region" description="Helical" evidence="14">
    <location>
        <begin position="660"/>
        <end position="677"/>
    </location>
</feature>
<feature type="transmembrane region" description="Helical" evidence="14">
    <location>
        <begin position="1170"/>
        <end position="1189"/>
    </location>
</feature>
<protein>
    <submittedName>
        <fullName evidence="16">Olfactory receptor OLF1</fullName>
    </submittedName>
</protein>
<dbReference type="InterPro" id="IPR050939">
    <property type="entry name" value="Olfactory_GPCR1"/>
</dbReference>
<feature type="transmembrane region" description="Helical" evidence="14">
    <location>
        <begin position="359"/>
        <end position="383"/>
    </location>
</feature>
<evidence type="ECO:0000313" key="16">
    <source>
        <dbReference type="EMBL" id="CAH2272541.1"/>
    </source>
</evidence>
<dbReference type="PROSITE" id="PS50262">
    <property type="entry name" value="G_PROTEIN_RECEP_F1_2"/>
    <property type="match status" value="4"/>
</dbReference>
<comment type="similarity">
    <text evidence="13">Belongs to the G-protein coupled receptor 1 family.</text>
</comment>
<dbReference type="PROSITE" id="PS00237">
    <property type="entry name" value="G_PROTEIN_RECEP_F1_1"/>
    <property type="match status" value="2"/>
</dbReference>
<evidence type="ECO:0000256" key="13">
    <source>
        <dbReference type="RuleBase" id="RU000688"/>
    </source>
</evidence>
<accession>A0AAD1RJ40</accession>
<dbReference type="Proteomes" id="UP001295444">
    <property type="component" value="Chromosome 03"/>
</dbReference>
<feature type="transmembrane region" description="Helical" evidence="14">
    <location>
        <begin position="616"/>
        <end position="640"/>
    </location>
</feature>
<evidence type="ECO:0000256" key="14">
    <source>
        <dbReference type="SAM" id="Phobius"/>
    </source>
</evidence>
<feature type="transmembrane region" description="Helical" evidence="14">
    <location>
        <begin position="793"/>
        <end position="812"/>
    </location>
</feature>
<proteinExistence type="inferred from homology"/>
<feature type="transmembrane region" description="Helical" evidence="14">
    <location>
        <begin position="905"/>
        <end position="924"/>
    </location>
</feature>
<feature type="transmembrane region" description="Helical" evidence="14">
    <location>
        <begin position="563"/>
        <end position="583"/>
    </location>
</feature>
<feature type="transmembrane region" description="Helical" evidence="14">
    <location>
        <begin position="116"/>
        <end position="138"/>
    </location>
</feature>
<reference evidence="16" key="1">
    <citation type="submission" date="2022-03" db="EMBL/GenBank/DDBJ databases">
        <authorList>
            <person name="Alioto T."/>
            <person name="Alioto T."/>
            <person name="Gomez Garrido J."/>
        </authorList>
    </citation>
    <scope>NUCLEOTIDE SEQUENCE</scope>
</reference>
<evidence type="ECO:0000256" key="2">
    <source>
        <dbReference type="ARBA" id="ARBA00022475"/>
    </source>
</evidence>
<keyword evidence="9" id="KW-1015">Disulfide bond</keyword>
<dbReference type="PRINTS" id="PR00237">
    <property type="entry name" value="GPCRRHODOPSN"/>
</dbReference>
<feature type="transmembrane region" description="Helical" evidence="14">
    <location>
        <begin position="518"/>
        <end position="542"/>
    </location>
</feature>
<evidence type="ECO:0000259" key="15">
    <source>
        <dbReference type="PROSITE" id="PS50262"/>
    </source>
</evidence>
<name>A0AAD1RJ40_PELCU</name>
<dbReference type="Gene3D" id="1.20.1070.10">
    <property type="entry name" value="Rhodopsin 7-helix transmembrane proteins"/>
    <property type="match status" value="4"/>
</dbReference>
<evidence type="ECO:0000256" key="10">
    <source>
        <dbReference type="ARBA" id="ARBA00023170"/>
    </source>
</evidence>
<keyword evidence="10 13" id="KW-0675">Receptor</keyword>
<evidence type="ECO:0000256" key="6">
    <source>
        <dbReference type="ARBA" id="ARBA00022989"/>
    </source>
</evidence>
<keyword evidence="6 14" id="KW-1133">Transmembrane helix</keyword>
<evidence type="ECO:0000256" key="3">
    <source>
        <dbReference type="ARBA" id="ARBA00022606"/>
    </source>
</evidence>